<protein>
    <recommendedName>
        <fullName evidence="1">DUF6533 domain-containing protein</fullName>
    </recommendedName>
</protein>
<name>A0A4Y7RZY5_COPMI</name>
<dbReference type="OrthoDB" id="2982596at2759"/>
<evidence type="ECO:0000259" key="1">
    <source>
        <dbReference type="Pfam" id="PF20151"/>
    </source>
</evidence>
<dbReference type="Pfam" id="PF20151">
    <property type="entry name" value="DUF6533"/>
    <property type="match status" value="1"/>
</dbReference>
<evidence type="ECO:0000313" key="3">
    <source>
        <dbReference type="Proteomes" id="UP000298030"/>
    </source>
</evidence>
<organism evidence="2 3">
    <name type="scientific">Coprinellus micaceus</name>
    <name type="common">Glistening ink-cap mushroom</name>
    <name type="synonym">Coprinus micaceus</name>
    <dbReference type="NCBI Taxonomy" id="71717"/>
    <lineage>
        <taxon>Eukaryota</taxon>
        <taxon>Fungi</taxon>
        <taxon>Dikarya</taxon>
        <taxon>Basidiomycota</taxon>
        <taxon>Agaricomycotina</taxon>
        <taxon>Agaricomycetes</taxon>
        <taxon>Agaricomycetidae</taxon>
        <taxon>Agaricales</taxon>
        <taxon>Agaricineae</taxon>
        <taxon>Psathyrellaceae</taxon>
        <taxon>Coprinellus</taxon>
    </lineage>
</organism>
<dbReference type="Proteomes" id="UP000298030">
    <property type="component" value="Unassembled WGS sequence"/>
</dbReference>
<reference evidence="2 3" key="1">
    <citation type="journal article" date="2019" name="Nat. Ecol. Evol.">
        <title>Megaphylogeny resolves global patterns of mushroom evolution.</title>
        <authorList>
            <person name="Varga T."/>
            <person name="Krizsan K."/>
            <person name="Foldi C."/>
            <person name="Dima B."/>
            <person name="Sanchez-Garcia M."/>
            <person name="Sanchez-Ramirez S."/>
            <person name="Szollosi G.J."/>
            <person name="Szarkandi J.G."/>
            <person name="Papp V."/>
            <person name="Albert L."/>
            <person name="Andreopoulos W."/>
            <person name="Angelini C."/>
            <person name="Antonin V."/>
            <person name="Barry K.W."/>
            <person name="Bougher N.L."/>
            <person name="Buchanan P."/>
            <person name="Buyck B."/>
            <person name="Bense V."/>
            <person name="Catcheside P."/>
            <person name="Chovatia M."/>
            <person name="Cooper J."/>
            <person name="Damon W."/>
            <person name="Desjardin D."/>
            <person name="Finy P."/>
            <person name="Geml J."/>
            <person name="Haridas S."/>
            <person name="Hughes K."/>
            <person name="Justo A."/>
            <person name="Karasinski D."/>
            <person name="Kautmanova I."/>
            <person name="Kiss B."/>
            <person name="Kocsube S."/>
            <person name="Kotiranta H."/>
            <person name="LaButti K.M."/>
            <person name="Lechner B.E."/>
            <person name="Liimatainen K."/>
            <person name="Lipzen A."/>
            <person name="Lukacs Z."/>
            <person name="Mihaltcheva S."/>
            <person name="Morgado L.N."/>
            <person name="Niskanen T."/>
            <person name="Noordeloos M.E."/>
            <person name="Ohm R.A."/>
            <person name="Ortiz-Santana B."/>
            <person name="Ovrebo C."/>
            <person name="Racz N."/>
            <person name="Riley R."/>
            <person name="Savchenko A."/>
            <person name="Shiryaev A."/>
            <person name="Soop K."/>
            <person name="Spirin V."/>
            <person name="Szebenyi C."/>
            <person name="Tomsovsky M."/>
            <person name="Tulloss R.E."/>
            <person name="Uehling J."/>
            <person name="Grigoriev I.V."/>
            <person name="Vagvolgyi C."/>
            <person name="Papp T."/>
            <person name="Martin F.M."/>
            <person name="Miettinen O."/>
            <person name="Hibbett D.S."/>
            <person name="Nagy L.G."/>
        </authorList>
    </citation>
    <scope>NUCLEOTIDE SEQUENCE [LARGE SCALE GENOMIC DNA]</scope>
    <source>
        <strain evidence="2 3">FP101781</strain>
    </source>
</reference>
<evidence type="ECO:0000313" key="2">
    <source>
        <dbReference type="EMBL" id="TEB14540.1"/>
    </source>
</evidence>
<feature type="domain" description="DUF6533" evidence="1">
    <location>
        <begin position="32"/>
        <end position="66"/>
    </location>
</feature>
<dbReference type="EMBL" id="QPFP01000387">
    <property type="protein sequence ID" value="TEB14540.1"/>
    <property type="molecule type" value="Genomic_DNA"/>
</dbReference>
<sequence length="110" mass="12629">MASPLSPERVAALVEVVRVNRIVDSIGVVPGMFDYIHTFPREVKYMWRGRLSLPKALFLFVRYYIFAHSMMRIAYHHDTSLSGPLCNFPFSRNASMPVSLRLKEPSTNIL</sequence>
<proteinExistence type="predicted"/>
<accession>A0A4Y7RZY5</accession>
<dbReference type="InterPro" id="IPR045340">
    <property type="entry name" value="DUF6533"/>
</dbReference>
<dbReference type="AlphaFoldDB" id="A0A4Y7RZY5"/>
<gene>
    <name evidence="2" type="ORF">FA13DRAFT_871344</name>
</gene>
<keyword evidence="3" id="KW-1185">Reference proteome</keyword>
<comment type="caution">
    <text evidence="2">The sequence shown here is derived from an EMBL/GenBank/DDBJ whole genome shotgun (WGS) entry which is preliminary data.</text>
</comment>